<evidence type="ECO:0000313" key="8">
    <source>
        <dbReference type="Proteomes" id="UP000182360"/>
    </source>
</evidence>
<dbReference type="InterPro" id="IPR052156">
    <property type="entry name" value="BCAA_Transport_ATP-bd_LivF"/>
</dbReference>
<evidence type="ECO:0000259" key="6">
    <source>
        <dbReference type="PROSITE" id="PS50893"/>
    </source>
</evidence>
<evidence type="ECO:0000256" key="2">
    <source>
        <dbReference type="ARBA" id="ARBA00022448"/>
    </source>
</evidence>
<evidence type="ECO:0000256" key="3">
    <source>
        <dbReference type="ARBA" id="ARBA00022741"/>
    </source>
</evidence>
<dbReference type="GO" id="GO:0016887">
    <property type="term" value="F:ATP hydrolysis activity"/>
    <property type="evidence" value="ECO:0007669"/>
    <property type="project" value="InterPro"/>
</dbReference>
<feature type="domain" description="ABC transporter" evidence="6">
    <location>
        <begin position="3"/>
        <end position="246"/>
    </location>
</feature>
<dbReference type="Proteomes" id="UP000182360">
    <property type="component" value="Unassembled WGS sequence"/>
</dbReference>
<dbReference type="PROSITE" id="PS00211">
    <property type="entry name" value="ABC_TRANSPORTER_1"/>
    <property type="match status" value="1"/>
</dbReference>
<organism evidence="7 8">
    <name type="scientific">Treponema bryantii</name>
    <dbReference type="NCBI Taxonomy" id="163"/>
    <lineage>
        <taxon>Bacteria</taxon>
        <taxon>Pseudomonadati</taxon>
        <taxon>Spirochaetota</taxon>
        <taxon>Spirochaetia</taxon>
        <taxon>Spirochaetales</taxon>
        <taxon>Treponemataceae</taxon>
        <taxon>Treponema</taxon>
    </lineage>
</organism>
<dbReference type="EMBL" id="FOFU01000002">
    <property type="protein sequence ID" value="SEQ05264.1"/>
    <property type="molecule type" value="Genomic_DNA"/>
</dbReference>
<proteinExistence type="inferred from homology"/>
<keyword evidence="5" id="KW-0029">Amino-acid transport</keyword>
<dbReference type="PROSITE" id="PS50893">
    <property type="entry name" value="ABC_TRANSPORTER_2"/>
    <property type="match status" value="1"/>
</dbReference>
<dbReference type="GO" id="GO:0005524">
    <property type="term" value="F:ATP binding"/>
    <property type="evidence" value="ECO:0007669"/>
    <property type="project" value="UniProtKB-KW"/>
</dbReference>
<evidence type="ECO:0000256" key="1">
    <source>
        <dbReference type="ARBA" id="ARBA00005417"/>
    </source>
</evidence>
<dbReference type="AlphaFoldDB" id="A0A1H9CVR5"/>
<comment type="similarity">
    <text evidence="1">Belongs to the ABC transporter superfamily.</text>
</comment>
<reference evidence="7 8" key="1">
    <citation type="submission" date="2016-10" db="EMBL/GenBank/DDBJ databases">
        <authorList>
            <person name="de Groot N.N."/>
        </authorList>
    </citation>
    <scope>NUCLEOTIDE SEQUENCE [LARGE SCALE GENOMIC DNA]</scope>
    <source>
        <strain evidence="7 8">B25</strain>
    </source>
</reference>
<keyword evidence="2" id="KW-0813">Transport</keyword>
<keyword evidence="8" id="KW-1185">Reference proteome</keyword>
<gene>
    <name evidence="7" type="ORF">SAMN04487977_102326</name>
</gene>
<evidence type="ECO:0000313" key="7">
    <source>
        <dbReference type="EMBL" id="SEQ05264.1"/>
    </source>
</evidence>
<dbReference type="InterPro" id="IPR027417">
    <property type="entry name" value="P-loop_NTPase"/>
</dbReference>
<dbReference type="GO" id="GO:0015658">
    <property type="term" value="F:branched-chain amino acid transmembrane transporter activity"/>
    <property type="evidence" value="ECO:0007669"/>
    <property type="project" value="TreeGrafter"/>
</dbReference>
<keyword evidence="4 7" id="KW-0067">ATP-binding</keyword>
<dbReference type="GO" id="GO:0015807">
    <property type="term" value="P:L-amino acid transport"/>
    <property type="evidence" value="ECO:0007669"/>
    <property type="project" value="TreeGrafter"/>
</dbReference>
<dbReference type="PANTHER" id="PTHR43820">
    <property type="entry name" value="HIGH-AFFINITY BRANCHED-CHAIN AMINO ACID TRANSPORT ATP-BINDING PROTEIN LIVF"/>
    <property type="match status" value="1"/>
</dbReference>
<name>A0A1H9CVR5_9SPIR</name>
<dbReference type="CDD" id="cd03224">
    <property type="entry name" value="ABC_TM1139_LivF_branched"/>
    <property type="match status" value="1"/>
</dbReference>
<protein>
    <submittedName>
        <fullName evidence="7">Amino acid/amide ABC transporter ATP-binding protein 2, HAAT family</fullName>
    </submittedName>
</protein>
<dbReference type="Gene3D" id="3.40.50.300">
    <property type="entry name" value="P-loop containing nucleotide triphosphate hydrolases"/>
    <property type="match status" value="1"/>
</dbReference>
<dbReference type="SUPFAM" id="SSF52540">
    <property type="entry name" value="P-loop containing nucleoside triphosphate hydrolases"/>
    <property type="match status" value="1"/>
</dbReference>
<dbReference type="PANTHER" id="PTHR43820:SF4">
    <property type="entry name" value="HIGH-AFFINITY BRANCHED-CHAIN AMINO ACID TRANSPORT ATP-BINDING PROTEIN LIVF"/>
    <property type="match status" value="1"/>
</dbReference>
<dbReference type="InterPro" id="IPR003439">
    <property type="entry name" value="ABC_transporter-like_ATP-bd"/>
</dbReference>
<dbReference type="InterPro" id="IPR017871">
    <property type="entry name" value="ABC_transporter-like_CS"/>
</dbReference>
<dbReference type="Pfam" id="PF00005">
    <property type="entry name" value="ABC_tran"/>
    <property type="match status" value="1"/>
</dbReference>
<dbReference type="RefSeq" id="WP_074641449.1">
    <property type="nucleotide sequence ID" value="NZ_FOFU01000002.1"/>
</dbReference>
<sequence>MLLDVRNLRVSYGNIEALHGISFNVDKGEIVTLIGANGAGKTSTLLTLSRLPKPEAPTVISGDILYDDYSILKTEPQVLIKEKMMCLVPEGRHIFGNLTVEENLQMACYGRKNEPQHEMRTMELYDLLYDLFPRLYERRKQRSELLSGGEQQMLAVGRALMTDCNFIMLDEPSMGLAPKLMFEMFRALKRLNVQKKMTLLVVEQNAKVALDFADRGYVLQTGEIIASGTSEELISNPEVQKAYLGG</sequence>
<evidence type="ECO:0000256" key="4">
    <source>
        <dbReference type="ARBA" id="ARBA00022840"/>
    </source>
</evidence>
<dbReference type="InterPro" id="IPR032823">
    <property type="entry name" value="BCA_ABC_TP_C"/>
</dbReference>
<dbReference type="OrthoDB" id="9776369at2"/>
<keyword evidence="3" id="KW-0547">Nucleotide-binding</keyword>
<accession>A0A1H9CVR5</accession>
<dbReference type="Pfam" id="PF12399">
    <property type="entry name" value="BCA_ABC_TP_C"/>
    <property type="match status" value="1"/>
</dbReference>
<evidence type="ECO:0000256" key="5">
    <source>
        <dbReference type="ARBA" id="ARBA00022970"/>
    </source>
</evidence>